<sequence length="128" mass="14427">MADKRVVMKWTDEVHSDILIAMSDSISFSNQQWAAIMAALKEKDYTFSESALNPSDVHNQATKPGFRKHRVSNTMPTNWEDPAVSATMLNAILLMVNFTGDDYQKIAERMTAQGIEMGKDPLRYVNLS</sequence>
<protein>
    <submittedName>
        <fullName evidence="1">Uncharacterized protein</fullName>
    </submittedName>
</protein>
<dbReference type="AlphaFoldDB" id="A0A136JIM9"/>
<dbReference type="OrthoDB" id="4525115at2759"/>
<accession>A0A136JIM9</accession>
<reference evidence="2" key="1">
    <citation type="submission" date="2016-02" db="EMBL/GenBank/DDBJ databases">
        <title>Draft genome sequence of Microdochium bolleyi, a fungal endophyte of beachgrass.</title>
        <authorList>
            <consortium name="DOE Joint Genome Institute"/>
            <person name="David A.S."/>
            <person name="May G."/>
            <person name="Haridas S."/>
            <person name="Lim J."/>
            <person name="Wang M."/>
            <person name="Labutti K."/>
            <person name="Lipzen A."/>
            <person name="Barry K."/>
            <person name="Grigoriev I.V."/>
        </authorList>
    </citation>
    <scope>NUCLEOTIDE SEQUENCE [LARGE SCALE GENOMIC DNA]</scope>
    <source>
        <strain evidence="2">J235TASD1</strain>
    </source>
</reference>
<dbReference type="EMBL" id="KQ964245">
    <property type="protein sequence ID" value="KXJ97002.1"/>
    <property type="molecule type" value="Genomic_DNA"/>
</dbReference>
<gene>
    <name evidence="1" type="ORF">Micbo1qcDRAFT_199748</name>
</gene>
<dbReference type="Proteomes" id="UP000070501">
    <property type="component" value="Unassembled WGS sequence"/>
</dbReference>
<evidence type="ECO:0000313" key="2">
    <source>
        <dbReference type="Proteomes" id="UP000070501"/>
    </source>
</evidence>
<evidence type="ECO:0000313" key="1">
    <source>
        <dbReference type="EMBL" id="KXJ97002.1"/>
    </source>
</evidence>
<keyword evidence="2" id="KW-1185">Reference proteome</keyword>
<name>A0A136JIM9_9PEZI</name>
<proteinExistence type="predicted"/>
<dbReference type="InParanoid" id="A0A136JIM9"/>
<organism evidence="1 2">
    <name type="scientific">Microdochium bolleyi</name>
    <dbReference type="NCBI Taxonomy" id="196109"/>
    <lineage>
        <taxon>Eukaryota</taxon>
        <taxon>Fungi</taxon>
        <taxon>Dikarya</taxon>
        <taxon>Ascomycota</taxon>
        <taxon>Pezizomycotina</taxon>
        <taxon>Sordariomycetes</taxon>
        <taxon>Xylariomycetidae</taxon>
        <taxon>Xylariales</taxon>
        <taxon>Microdochiaceae</taxon>
        <taxon>Microdochium</taxon>
    </lineage>
</organism>